<gene>
    <name evidence="4" type="ORF">EV684_105154</name>
</gene>
<evidence type="ECO:0000256" key="3">
    <source>
        <dbReference type="SAM" id="SignalP"/>
    </source>
</evidence>
<dbReference type="GO" id="GO:0015562">
    <property type="term" value="F:efflux transmembrane transporter activity"/>
    <property type="evidence" value="ECO:0007669"/>
    <property type="project" value="InterPro"/>
</dbReference>
<proteinExistence type="inferred from homology"/>
<dbReference type="GeneID" id="99684579"/>
<comment type="similarity">
    <text evidence="1">Belongs to the outer membrane factor (OMF) (TC 1.B.17) family.</text>
</comment>
<evidence type="ECO:0000313" key="5">
    <source>
        <dbReference type="Proteomes" id="UP000295106"/>
    </source>
</evidence>
<accession>A0A4V2SGY0</accession>
<keyword evidence="3" id="KW-0732">Signal</keyword>
<evidence type="ECO:0000256" key="1">
    <source>
        <dbReference type="ARBA" id="ARBA00007613"/>
    </source>
</evidence>
<dbReference type="EMBL" id="SLXD01000005">
    <property type="protein sequence ID" value="TCP02988.1"/>
    <property type="molecule type" value="Genomic_DNA"/>
</dbReference>
<dbReference type="OrthoDB" id="8558511at2"/>
<dbReference type="PANTHER" id="PTHR30203">
    <property type="entry name" value="OUTER MEMBRANE CATION EFFLUX PROTEIN"/>
    <property type="match status" value="1"/>
</dbReference>
<name>A0A4V2SGY0_RUBGE</name>
<dbReference type="RefSeq" id="WP_132646616.1">
    <property type="nucleotide sequence ID" value="NZ_CP181386.1"/>
</dbReference>
<dbReference type="InterPro" id="IPR010131">
    <property type="entry name" value="MdtP/NodT-like"/>
</dbReference>
<dbReference type="SUPFAM" id="SSF56954">
    <property type="entry name" value="Outer membrane efflux proteins (OEP)"/>
    <property type="match status" value="1"/>
</dbReference>
<dbReference type="Pfam" id="PF02321">
    <property type="entry name" value="OEP"/>
    <property type="match status" value="1"/>
</dbReference>
<feature type="signal peptide" evidence="3">
    <location>
        <begin position="1"/>
        <end position="23"/>
    </location>
</feature>
<evidence type="ECO:0000256" key="2">
    <source>
        <dbReference type="SAM" id="Coils"/>
    </source>
</evidence>
<dbReference type="Gene3D" id="1.20.1600.10">
    <property type="entry name" value="Outer membrane efflux proteins (OEP)"/>
    <property type="match status" value="1"/>
</dbReference>
<protein>
    <submittedName>
        <fullName evidence="4">Outer membrane protein TolC</fullName>
    </submittedName>
</protein>
<feature type="coiled-coil region" evidence="2">
    <location>
        <begin position="321"/>
        <end position="355"/>
    </location>
</feature>
<evidence type="ECO:0000313" key="4">
    <source>
        <dbReference type="EMBL" id="TCP02988.1"/>
    </source>
</evidence>
<keyword evidence="2" id="KW-0175">Coiled coil</keyword>
<comment type="caution">
    <text evidence="4">The sequence shown here is derived from an EMBL/GenBank/DDBJ whole genome shotgun (WGS) entry which is preliminary data.</text>
</comment>
<feature type="chain" id="PRO_5020802037" evidence="3">
    <location>
        <begin position="24"/>
        <end position="409"/>
    </location>
</feature>
<reference evidence="4 5" key="1">
    <citation type="submission" date="2019-03" db="EMBL/GenBank/DDBJ databases">
        <title>Genomic Encyclopedia of Type Strains, Phase IV (KMG-IV): sequencing the most valuable type-strain genomes for metagenomic binning, comparative biology and taxonomic classification.</title>
        <authorList>
            <person name="Goeker M."/>
        </authorList>
    </citation>
    <scope>NUCLEOTIDE SEQUENCE [LARGE SCALE GENOMIC DNA]</scope>
    <source>
        <strain evidence="4 5">DSM 1709</strain>
    </source>
</reference>
<dbReference type="AlphaFoldDB" id="A0A4V2SGY0"/>
<dbReference type="InterPro" id="IPR003423">
    <property type="entry name" value="OMP_efflux"/>
</dbReference>
<sequence length="409" mass="42936">MAGIVIRHASGLLGLAFVLQAAAQTAAPVPAGDWRSAVEAAWQRSVQAAEAGGQRRSALAERAAAASFWAGSPAVELEQLRKRQRPGVASRETELGIALPLWLPGQRDARLAAAEAQAQAAAAATDAARLQMARSVLDAAAAVLARRAELESAELQAQALQALAADVARRVKAGELARADALAADAEHLAQLDAQAQAKLQLQAAEARWTALTGLAAMPPPPPAPRGAAPSGAPVEHPLLREATARLALARKRLESVRLSRRDAPELIVRAHQEVAGGEPDTRGIGVALRIPLATADRNEPLMSAALAEVELAEAGEAEVRRRLDLELGDAEREAEAARRQLDNETARARLLRERAALIHTSFDAGQTPLPDTLRALSQAAQAEAAARRQAVAAALAVIRLEQARGVMP</sequence>
<organism evidence="4 5">
    <name type="scientific">Rubrivivax gelatinosus</name>
    <name type="common">Rhodocyclus gelatinosus</name>
    <name type="synonym">Rhodopseudomonas gelatinosa</name>
    <dbReference type="NCBI Taxonomy" id="28068"/>
    <lineage>
        <taxon>Bacteria</taxon>
        <taxon>Pseudomonadati</taxon>
        <taxon>Pseudomonadota</taxon>
        <taxon>Betaproteobacteria</taxon>
        <taxon>Burkholderiales</taxon>
        <taxon>Sphaerotilaceae</taxon>
        <taxon>Rubrivivax</taxon>
    </lineage>
</organism>
<dbReference type="Proteomes" id="UP000295106">
    <property type="component" value="Unassembled WGS sequence"/>
</dbReference>
<dbReference type="PANTHER" id="PTHR30203:SF24">
    <property type="entry name" value="BLR4935 PROTEIN"/>
    <property type="match status" value="1"/>
</dbReference>